<feature type="signal peptide" evidence="1">
    <location>
        <begin position="1"/>
        <end position="21"/>
    </location>
</feature>
<protein>
    <recommendedName>
        <fullName evidence="2">Protochlamydia outer membrane protein domain-containing protein</fullName>
    </recommendedName>
</protein>
<evidence type="ECO:0000313" key="3">
    <source>
        <dbReference type="EMBL" id="MFD2967985.1"/>
    </source>
</evidence>
<feature type="chain" id="PRO_5045694675" description="Protochlamydia outer membrane protein domain-containing protein" evidence="1">
    <location>
        <begin position="22"/>
        <end position="292"/>
    </location>
</feature>
<reference evidence="4" key="1">
    <citation type="journal article" date="2019" name="Int. J. Syst. Evol. Microbiol.">
        <title>The Global Catalogue of Microorganisms (GCM) 10K type strain sequencing project: providing services to taxonomists for standard genome sequencing and annotation.</title>
        <authorList>
            <consortium name="The Broad Institute Genomics Platform"/>
            <consortium name="The Broad Institute Genome Sequencing Center for Infectious Disease"/>
            <person name="Wu L."/>
            <person name="Ma J."/>
        </authorList>
    </citation>
    <scope>NUCLEOTIDE SEQUENCE [LARGE SCALE GENOMIC DNA]</scope>
    <source>
        <strain evidence="4">KCTC 22814</strain>
    </source>
</reference>
<name>A0ABW6BH15_9SPHI</name>
<organism evidence="3 4">
    <name type="scientific">Sphingobacterium bambusae</name>
    <dbReference type="NCBI Taxonomy" id="662858"/>
    <lineage>
        <taxon>Bacteria</taxon>
        <taxon>Pseudomonadati</taxon>
        <taxon>Bacteroidota</taxon>
        <taxon>Sphingobacteriia</taxon>
        <taxon>Sphingobacteriales</taxon>
        <taxon>Sphingobacteriaceae</taxon>
        <taxon>Sphingobacterium</taxon>
    </lineage>
</organism>
<dbReference type="InterPro" id="IPR035163">
    <property type="entry name" value="Pom"/>
</dbReference>
<keyword evidence="1" id="KW-0732">Signal</keyword>
<sequence>MIKQHILILALILACGFRAHSQEKLQINVASGISIQDFSWSIAGNADGTNPNILSELKYQNIVGLGLSVNGNYKILPKTSVILTIENRQTLSGTGSDIDYQHDNRTTPTYELHFNSSKGGMQHLQTGLAYNLYKNPFVTVDANVSYINTSQTFSMTSSSVPNLDTWYSTRQQGVQVGTSFHTHLGSKLQALATLSYALVDYTGIGNWNLIPTFEHPVSFMQESNGAHYGGSAGLSTKISSRISFYIAGGYFAQQINAGRDRTFLRNGVRQVTRFNGSRAASIGSSLGLQINL</sequence>
<proteinExistence type="predicted"/>
<evidence type="ECO:0000256" key="1">
    <source>
        <dbReference type="SAM" id="SignalP"/>
    </source>
</evidence>
<evidence type="ECO:0000313" key="4">
    <source>
        <dbReference type="Proteomes" id="UP001597525"/>
    </source>
</evidence>
<dbReference type="InterPro" id="IPR053724">
    <property type="entry name" value="OMP_A26_sf"/>
</dbReference>
<accession>A0ABW6BH15</accession>
<comment type="caution">
    <text evidence="3">The sequence shown here is derived from an EMBL/GenBank/DDBJ whole genome shotgun (WGS) entry which is preliminary data.</text>
</comment>
<dbReference type="RefSeq" id="WP_320186019.1">
    <property type="nucleotide sequence ID" value="NZ_CP138332.1"/>
</dbReference>
<keyword evidence="4" id="KW-1185">Reference proteome</keyword>
<gene>
    <name evidence="3" type="ORF">ACFS7Y_11325</name>
</gene>
<dbReference type="PROSITE" id="PS51257">
    <property type="entry name" value="PROKAR_LIPOPROTEIN"/>
    <property type="match status" value="1"/>
</dbReference>
<feature type="domain" description="Protochlamydia outer membrane protein" evidence="2">
    <location>
        <begin position="36"/>
        <end position="231"/>
    </location>
</feature>
<dbReference type="Gene3D" id="2.40.128.90">
    <property type="entry name" value="OMPT-like"/>
    <property type="match status" value="1"/>
</dbReference>
<evidence type="ECO:0000259" key="2">
    <source>
        <dbReference type="Pfam" id="PF17251"/>
    </source>
</evidence>
<dbReference type="Pfam" id="PF17251">
    <property type="entry name" value="Pom"/>
    <property type="match status" value="1"/>
</dbReference>
<dbReference type="Proteomes" id="UP001597525">
    <property type="component" value="Unassembled WGS sequence"/>
</dbReference>
<dbReference type="EMBL" id="JBHUPB010000008">
    <property type="protein sequence ID" value="MFD2967985.1"/>
    <property type="molecule type" value="Genomic_DNA"/>
</dbReference>